<name>A0A8T0A0W2_9BILA</name>
<evidence type="ECO:0000259" key="3">
    <source>
        <dbReference type="Pfam" id="PF13649"/>
    </source>
</evidence>
<feature type="transmembrane region" description="Helical" evidence="1">
    <location>
        <begin position="73"/>
        <end position="95"/>
    </location>
</feature>
<dbReference type="Gene3D" id="3.40.50.150">
    <property type="entry name" value="Vaccinia Virus protein VP39"/>
    <property type="match status" value="2"/>
</dbReference>
<dbReference type="Gene3D" id="3.90.215.10">
    <property type="entry name" value="Gamma Fibrinogen, chain A, domain 1"/>
    <property type="match status" value="1"/>
</dbReference>
<dbReference type="Pfam" id="PF00147">
    <property type="entry name" value="Fibrinogen_C"/>
    <property type="match status" value="1"/>
</dbReference>
<keyword evidence="5" id="KW-1185">Reference proteome</keyword>
<reference evidence="4" key="1">
    <citation type="journal article" date="2020" name="Ecol. Evol.">
        <title>Genome structure and content of the rice root-knot nematode (Meloidogyne graminicola).</title>
        <authorList>
            <person name="Phan N.T."/>
            <person name="Danchin E.G.J."/>
            <person name="Klopp C."/>
            <person name="Perfus-Barbeoch L."/>
            <person name="Kozlowski D.K."/>
            <person name="Koutsovoulos G.D."/>
            <person name="Lopez-Roques C."/>
            <person name="Bouchez O."/>
            <person name="Zahm M."/>
            <person name="Besnard G."/>
            <person name="Bellafiore S."/>
        </authorList>
    </citation>
    <scope>NUCLEOTIDE SEQUENCE</scope>
    <source>
        <strain evidence="4">VN-18</strain>
    </source>
</reference>
<accession>A0A8T0A0W2</accession>
<comment type="caution">
    <text evidence="4">The sequence shown here is derived from an EMBL/GenBank/DDBJ whole genome shotgun (WGS) entry which is preliminary data.</text>
</comment>
<feature type="domain" description="Fibrinogen C-terminal" evidence="2">
    <location>
        <begin position="250"/>
        <end position="320"/>
    </location>
</feature>
<dbReference type="EMBL" id="JABEBT010000010">
    <property type="protein sequence ID" value="KAF7638743.1"/>
    <property type="molecule type" value="Genomic_DNA"/>
</dbReference>
<dbReference type="Proteomes" id="UP000605970">
    <property type="component" value="Unassembled WGS sequence"/>
</dbReference>
<organism evidence="4 5">
    <name type="scientific">Meloidogyne graminicola</name>
    <dbReference type="NCBI Taxonomy" id="189291"/>
    <lineage>
        <taxon>Eukaryota</taxon>
        <taxon>Metazoa</taxon>
        <taxon>Ecdysozoa</taxon>
        <taxon>Nematoda</taxon>
        <taxon>Chromadorea</taxon>
        <taxon>Rhabditida</taxon>
        <taxon>Tylenchina</taxon>
        <taxon>Tylenchomorpha</taxon>
        <taxon>Tylenchoidea</taxon>
        <taxon>Meloidogynidae</taxon>
        <taxon>Meloidogyninae</taxon>
        <taxon>Meloidogyne</taxon>
    </lineage>
</organism>
<dbReference type="InterPro" id="IPR041698">
    <property type="entry name" value="Methyltransf_25"/>
</dbReference>
<dbReference type="InterPro" id="IPR002181">
    <property type="entry name" value="Fibrinogen_a/b/g_C_dom"/>
</dbReference>
<feature type="domain" description="Methyltransferase" evidence="3">
    <location>
        <begin position="330"/>
        <end position="368"/>
    </location>
</feature>
<dbReference type="SUPFAM" id="SSF53335">
    <property type="entry name" value="S-adenosyl-L-methionine-dependent methyltransferases"/>
    <property type="match status" value="1"/>
</dbReference>
<keyword evidence="1" id="KW-0472">Membrane</keyword>
<gene>
    <name evidence="4" type="ORF">Mgra_00001824</name>
</gene>
<proteinExistence type="predicted"/>
<dbReference type="OrthoDB" id="3265906at2759"/>
<keyword evidence="1" id="KW-0812">Transmembrane</keyword>
<dbReference type="Pfam" id="PF13649">
    <property type="entry name" value="Methyltransf_25"/>
    <property type="match status" value="1"/>
</dbReference>
<evidence type="ECO:0000259" key="2">
    <source>
        <dbReference type="Pfam" id="PF00147"/>
    </source>
</evidence>
<dbReference type="CDD" id="cd02440">
    <property type="entry name" value="AdoMet_MTases"/>
    <property type="match status" value="1"/>
</dbReference>
<protein>
    <submittedName>
        <fullName evidence="4">Fibrinogen C-terminal domain-containing protein</fullName>
    </submittedName>
</protein>
<keyword evidence="1" id="KW-1133">Transmembrane helix</keyword>
<evidence type="ECO:0000256" key="1">
    <source>
        <dbReference type="SAM" id="Phobius"/>
    </source>
</evidence>
<sequence length="441" mass="49773">MTRSYTVCERIEVNMDSMPREDSRMSGRIGCSNFGTSERLFRRDHLEEELDPCLSAAVRFNKSKSKGLIGLKYVLLFLIALLAIILLAVALFIIFHQNSNTIVYANNEGNQIPQHLNIPIETELWTEEYQRNQVNGVTSVKPGNEELMETFHDVLFPNNWPKLESSFLQAEHIRTGHHPSYHLSTILTTSTSTPTKRMIERLPIHRQTYKWTYPMQSLSSLSTTTVSSTAPTLTTQENKIIQSPVGEVIDCEYFRIKGKGSGIYQLSVPNYGDFYAYCEMEAEQGWIVLQSFDEYAYGFGDLPDADHWLGLDRVSAFNDEHGLSLEGNRILDVGCGPGILSLALARLGADVVGIDSVQSGVDLANRSCLTLAPNDVLRLLPKGLHNYEQFVKPEDLRRLLVDEQCRLGHTCGMFYNPLTDNWSWTDFTGINYGLVAFTKTH</sequence>
<evidence type="ECO:0000313" key="4">
    <source>
        <dbReference type="EMBL" id="KAF7638743.1"/>
    </source>
</evidence>
<dbReference type="AlphaFoldDB" id="A0A8T0A0W2"/>
<dbReference type="InterPro" id="IPR014716">
    <property type="entry name" value="Fibrinogen_a/b/g_C_1"/>
</dbReference>
<dbReference type="InterPro" id="IPR029063">
    <property type="entry name" value="SAM-dependent_MTases_sf"/>
</dbReference>
<evidence type="ECO:0000313" key="5">
    <source>
        <dbReference type="Proteomes" id="UP000605970"/>
    </source>
</evidence>